<accession>A0A6A0AEZ8</accession>
<name>A0A6A0AEZ8_HAELA</name>
<proteinExistence type="predicted"/>
<dbReference type="EMBL" id="BLLF01005456">
    <property type="protein sequence ID" value="GFH31218.1"/>
    <property type="molecule type" value="Genomic_DNA"/>
</dbReference>
<evidence type="ECO:0000313" key="2">
    <source>
        <dbReference type="Proteomes" id="UP000485058"/>
    </source>
</evidence>
<sequence length="35" mass="4121">MKLEWEAAKVFKQHCTRPSSSRSVLWHHRVYHGGA</sequence>
<feature type="non-terminal residue" evidence="1">
    <location>
        <position position="35"/>
    </location>
</feature>
<organism evidence="1 2">
    <name type="scientific">Haematococcus lacustris</name>
    <name type="common">Green alga</name>
    <name type="synonym">Haematococcus pluvialis</name>
    <dbReference type="NCBI Taxonomy" id="44745"/>
    <lineage>
        <taxon>Eukaryota</taxon>
        <taxon>Viridiplantae</taxon>
        <taxon>Chlorophyta</taxon>
        <taxon>core chlorophytes</taxon>
        <taxon>Chlorophyceae</taxon>
        <taxon>CS clade</taxon>
        <taxon>Chlamydomonadales</taxon>
        <taxon>Haematococcaceae</taxon>
        <taxon>Haematococcus</taxon>
    </lineage>
</organism>
<feature type="non-terminal residue" evidence="1">
    <location>
        <position position="1"/>
    </location>
</feature>
<dbReference type="Proteomes" id="UP000485058">
    <property type="component" value="Unassembled WGS sequence"/>
</dbReference>
<gene>
    <name evidence="1" type="ORF">HaLaN_30212</name>
</gene>
<dbReference type="AlphaFoldDB" id="A0A6A0AEZ8"/>
<keyword evidence="2" id="KW-1185">Reference proteome</keyword>
<comment type="caution">
    <text evidence="1">The sequence shown here is derived from an EMBL/GenBank/DDBJ whole genome shotgun (WGS) entry which is preliminary data.</text>
</comment>
<evidence type="ECO:0000313" key="1">
    <source>
        <dbReference type="EMBL" id="GFH31218.1"/>
    </source>
</evidence>
<protein>
    <submittedName>
        <fullName evidence="1">Uncharacterized protein</fullName>
    </submittedName>
</protein>
<reference evidence="1 2" key="1">
    <citation type="submission" date="2020-02" db="EMBL/GenBank/DDBJ databases">
        <title>Draft genome sequence of Haematococcus lacustris strain NIES-144.</title>
        <authorList>
            <person name="Morimoto D."/>
            <person name="Nakagawa S."/>
            <person name="Yoshida T."/>
            <person name="Sawayama S."/>
        </authorList>
    </citation>
    <scope>NUCLEOTIDE SEQUENCE [LARGE SCALE GENOMIC DNA]</scope>
    <source>
        <strain evidence="1 2">NIES-144</strain>
    </source>
</reference>